<name>A0AB37GPJ0_BACLI</name>
<dbReference type="Proteomes" id="UP000595038">
    <property type="component" value="Chromosome"/>
</dbReference>
<organism evidence="1 2">
    <name type="scientific">Bacillus licheniformis</name>
    <dbReference type="NCBI Taxonomy" id="1402"/>
    <lineage>
        <taxon>Bacteria</taxon>
        <taxon>Bacillati</taxon>
        <taxon>Bacillota</taxon>
        <taxon>Bacilli</taxon>
        <taxon>Bacillales</taxon>
        <taxon>Bacillaceae</taxon>
        <taxon>Bacillus</taxon>
    </lineage>
</organism>
<dbReference type="AlphaFoldDB" id="A0AB37GPJ0"/>
<reference evidence="1 2" key="1">
    <citation type="submission" date="2020-12" db="EMBL/GenBank/DDBJ databases">
        <title>FDA dAtabase for Regulatory Grade micrObial Sequences (FDA-ARGOS): Supporting development and validation of Infectious Disease Dx tests.</title>
        <authorList>
            <person name="Nelson B."/>
            <person name="Plummer A."/>
            <person name="Tallon L."/>
            <person name="Sadzewicz L."/>
            <person name="Zhao X."/>
            <person name="Boylan J."/>
            <person name="Ott S."/>
            <person name="Bowen H."/>
            <person name="Vavikolanu K."/>
            <person name="Mehta A."/>
            <person name="Aluvathingal J."/>
            <person name="Nadendla S."/>
            <person name="Myers T."/>
            <person name="Yan Y."/>
            <person name="Sichtig H."/>
        </authorList>
    </citation>
    <scope>NUCLEOTIDE SEQUENCE [LARGE SCALE GENOMIC DNA]</scope>
    <source>
        <strain evidence="1 2">FDAARGOS_923</strain>
    </source>
</reference>
<accession>A0AB37GPJ0</accession>
<dbReference type="RefSeq" id="WP_142782826.1">
    <property type="nucleotide sequence ID" value="NZ_CP033218.1"/>
</dbReference>
<sequence length="150" mass="17585">MKLPKVKIEIEWNELNSDKRIEDIEGLMEVNKLNNNDFSYFFELHEDENAVVFVNVSGYDLEEEDIESGIGRVFQTETAIIIKKADNVKLINELRFRGDYNGDMLDELNNLLKDKPVWTLDDFEKAGVKLNVNGYDPFGYSWYDYIDDKK</sequence>
<proteinExistence type="predicted"/>
<protein>
    <submittedName>
        <fullName evidence="1">Uncharacterized protein</fullName>
    </submittedName>
</protein>
<dbReference type="EMBL" id="CP065647">
    <property type="protein sequence ID" value="QPR71100.1"/>
    <property type="molecule type" value="Genomic_DNA"/>
</dbReference>
<evidence type="ECO:0000313" key="2">
    <source>
        <dbReference type="Proteomes" id="UP000595038"/>
    </source>
</evidence>
<gene>
    <name evidence="1" type="ORF">I6G80_14740</name>
</gene>
<evidence type="ECO:0000313" key="1">
    <source>
        <dbReference type="EMBL" id="QPR71100.1"/>
    </source>
</evidence>